<evidence type="ECO:0000256" key="5">
    <source>
        <dbReference type="RuleBase" id="RU000639"/>
    </source>
</evidence>
<keyword evidence="7" id="KW-0175">Coiled coil</keyword>
<dbReference type="Proteomes" id="UP001165667">
    <property type="component" value="Unassembled WGS sequence"/>
</dbReference>
<dbReference type="InterPro" id="IPR009012">
    <property type="entry name" value="GrpE_head"/>
</dbReference>
<organism evidence="9 10">
    <name type="scientific">Lichenifustis flavocetrariae</name>
    <dbReference type="NCBI Taxonomy" id="2949735"/>
    <lineage>
        <taxon>Bacteria</taxon>
        <taxon>Pseudomonadati</taxon>
        <taxon>Pseudomonadota</taxon>
        <taxon>Alphaproteobacteria</taxon>
        <taxon>Hyphomicrobiales</taxon>
        <taxon>Lichenihabitantaceae</taxon>
        <taxon>Lichenifustis</taxon>
    </lineage>
</organism>
<name>A0AA42CML9_9HYPH</name>
<feature type="coiled-coil region" evidence="7">
    <location>
        <begin position="33"/>
        <end position="64"/>
    </location>
</feature>
<evidence type="ECO:0000256" key="4">
    <source>
        <dbReference type="HAMAP-Rule" id="MF_01151"/>
    </source>
</evidence>
<proteinExistence type="inferred from homology"/>
<evidence type="ECO:0000256" key="2">
    <source>
        <dbReference type="ARBA" id="ARBA00023016"/>
    </source>
</evidence>
<dbReference type="PANTHER" id="PTHR21237">
    <property type="entry name" value="GRPE PROTEIN"/>
    <property type="match status" value="1"/>
</dbReference>
<evidence type="ECO:0000313" key="9">
    <source>
        <dbReference type="EMBL" id="MCW6508495.1"/>
    </source>
</evidence>
<dbReference type="GO" id="GO:0051082">
    <property type="term" value="F:unfolded protein binding"/>
    <property type="evidence" value="ECO:0007669"/>
    <property type="project" value="TreeGrafter"/>
</dbReference>
<dbReference type="SUPFAM" id="SSF51064">
    <property type="entry name" value="Head domain of nucleotide exchange factor GrpE"/>
    <property type="match status" value="1"/>
</dbReference>
<dbReference type="PROSITE" id="PS01071">
    <property type="entry name" value="GRPE"/>
    <property type="match status" value="1"/>
</dbReference>
<dbReference type="InterPro" id="IPR013805">
    <property type="entry name" value="GrpE_CC"/>
</dbReference>
<keyword evidence="2 4" id="KW-0346">Stress response</keyword>
<dbReference type="CDD" id="cd00446">
    <property type="entry name" value="GrpE"/>
    <property type="match status" value="1"/>
</dbReference>
<dbReference type="PANTHER" id="PTHR21237:SF23">
    <property type="entry name" value="GRPE PROTEIN HOMOLOG, MITOCHONDRIAL"/>
    <property type="match status" value="1"/>
</dbReference>
<reference evidence="9" key="1">
    <citation type="submission" date="2022-05" db="EMBL/GenBank/DDBJ databases">
        <authorList>
            <person name="Pankratov T."/>
        </authorList>
    </citation>
    <scope>NUCLEOTIDE SEQUENCE</scope>
    <source>
        <strain evidence="9">BP6-180914</strain>
    </source>
</reference>
<comment type="subcellular location">
    <subcellularLocation>
        <location evidence="4">Cytoplasm</location>
    </subcellularLocation>
</comment>
<dbReference type="EMBL" id="JAMOIM010000006">
    <property type="protein sequence ID" value="MCW6508495.1"/>
    <property type="molecule type" value="Genomic_DNA"/>
</dbReference>
<evidence type="ECO:0000256" key="8">
    <source>
        <dbReference type="SAM" id="MobiDB-lite"/>
    </source>
</evidence>
<keyword evidence="4" id="KW-0963">Cytoplasm</keyword>
<dbReference type="GO" id="GO:0000774">
    <property type="term" value="F:adenyl-nucleotide exchange factor activity"/>
    <property type="evidence" value="ECO:0007669"/>
    <property type="project" value="InterPro"/>
</dbReference>
<dbReference type="PRINTS" id="PR00773">
    <property type="entry name" value="GRPEPROTEIN"/>
</dbReference>
<feature type="region of interest" description="Disordered" evidence="8">
    <location>
        <begin position="1"/>
        <end position="27"/>
    </location>
</feature>
<dbReference type="GO" id="GO:0051087">
    <property type="term" value="F:protein-folding chaperone binding"/>
    <property type="evidence" value="ECO:0007669"/>
    <property type="project" value="InterPro"/>
</dbReference>
<dbReference type="SUPFAM" id="SSF58014">
    <property type="entry name" value="Coiled-coil domain of nucleotide exchange factor GrpE"/>
    <property type="match status" value="1"/>
</dbReference>
<evidence type="ECO:0000256" key="3">
    <source>
        <dbReference type="ARBA" id="ARBA00023186"/>
    </source>
</evidence>
<sequence>MPDQNDDQAVTPDAANTAGGTQDASQPDPFVVLENLNAENATLKDRALRLMADMENMRRRTEKEVTDAKIYGVSNFAREMLNVVDNLRRAVSSVPAEAVGAAGPLKTLLEGVELTEKDFLSRLARFGIKPLDPQGKKFDPNMHEALFEMPDESVPSGTVVQVMETGYAIGDRVLRPAKVGVSRGGPKVAAETLN</sequence>
<dbReference type="HAMAP" id="MF_01151">
    <property type="entry name" value="GrpE"/>
    <property type="match status" value="1"/>
</dbReference>
<protein>
    <recommendedName>
        <fullName evidence="4 5">Protein GrpE</fullName>
    </recommendedName>
    <alternativeName>
        <fullName evidence="4">HSP-70 cofactor</fullName>
    </alternativeName>
</protein>
<evidence type="ECO:0000256" key="1">
    <source>
        <dbReference type="ARBA" id="ARBA00009054"/>
    </source>
</evidence>
<gene>
    <name evidence="4 9" type="primary">grpE</name>
    <name evidence="9" type="ORF">M8523_10750</name>
</gene>
<dbReference type="AlphaFoldDB" id="A0AA42CML9"/>
<evidence type="ECO:0000256" key="6">
    <source>
        <dbReference type="RuleBase" id="RU004478"/>
    </source>
</evidence>
<dbReference type="GO" id="GO:0042803">
    <property type="term" value="F:protein homodimerization activity"/>
    <property type="evidence" value="ECO:0007669"/>
    <property type="project" value="InterPro"/>
</dbReference>
<comment type="similarity">
    <text evidence="1 4 6">Belongs to the GrpE family.</text>
</comment>
<dbReference type="InterPro" id="IPR000740">
    <property type="entry name" value="GrpE"/>
</dbReference>
<dbReference type="NCBIfam" id="NF010739">
    <property type="entry name" value="PRK14141.1"/>
    <property type="match status" value="1"/>
</dbReference>
<keyword evidence="10" id="KW-1185">Reference proteome</keyword>
<dbReference type="GO" id="GO:0005737">
    <property type="term" value="C:cytoplasm"/>
    <property type="evidence" value="ECO:0007669"/>
    <property type="project" value="UniProtKB-SubCell"/>
</dbReference>
<dbReference type="Pfam" id="PF01025">
    <property type="entry name" value="GrpE"/>
    <property type="match status" value="1"/>
</dbReference>
<evidence type="ECO:0000313" key="10">
    <source>
        <dbReference type="Proteomes" id="UP001165667"/>
    </source>
</evidence>
<comment type="subunit">
    <text evidence="4">Homodimer.</text>
</comment>
<keyword evidence="3 4" id="KW-0143">Chaperone</keyword>
<comment type="function">
    <text evidence="4 5">Participates actively in the response to hyperosmotic and heat shock by preventing the aggregation of stress-denatured proteins, in association with DnaK and GrpE. It is the nucleotide exchange factor for DnaK and may function as a thermosensor. Unfolded proteins bind initially to DnaJ; upon interaction with the DnaJ-bound protein, DnaK hydrolyzes its bound ATP, resulting in the formation of a stable complex. GrpE releases ADP from DnaK; ATP binding to DnaK triggers the release of the substrate protein, thus completing the reaction cycle. Several rounds of ATP-dependent interactions between DnaJ, DnaK and GrpE are required for fully efficient folding.</text>
</comment>
<dbReference type="Gene3D" id="3.90.20.20">
    <property type="match status" value="1"/>
</dbReference>
<dbReference type="GO" id="GO:0006457">
    <property type="term" value="P:protein folding"/>
    <property type="evidence" value="ECO:0007669"/>
    <property type="project" value="InterPro"/>
</dbReference>
<dbReference type="FunFam" id="2.30.22.10:FF:000002">
    <property type="entry name" value="GrpE protein homolog"/>
    <property type="match status" value="1"/>
</dbReference>
<dbReference type="Gene3D" id="2.30.22.10">
    <property type="entry name" value="Head domain of nucleotide exchange factor GrpE"/>
    <property type="match status" value="1"/>
</dbReference>
<accession>A0AA42CML9</accession>
<dbReference type="RefSeq" id="WP_282584867.1">
    <property type="nucleotide sequence ID" value="NZ_JAMOIM010000006.1"/>
</dbReference>
<comment type="caution">
    <text evidence="9">The sequence shown here is derived from an EMBL/GenBank/DDBJ whole genome shotgun (WGS) entry which is preliminary data.</text>
</comment>
<evidence type="ECO:0000256" key="7">
    <source>
        <dbReference type="SAM" id="Coils"/>
    </source>
</evidence>